<keyword evidence="6 8" id="KW-0472">Membrane</keyword>
<evidence type="ECO:0000256" key="3">
    <source>
        <dbReference type="ARBA" id="ARBA00022448"/>
    </source>
</evidence>
<proteinExistence type="inferred from homology"/>
<evidence type="ECO:0000256" key="1">
    <source>
        <dbReference type="ARBA" id="ARBA00004141"/>
    </source>
</evidence>
<feature type="compositionally biased region" description="Basic and acidic residues" evidence="7">
    <location>
        <begin position="743"/>
        <end position="774"/>
    </location>
</feature>
<feature type="compositionally biased region" description="Basic and acidic residues" evidence="7">
    <location>
        <begin position="577"/>
        <end position="600"/>
    </location>
</feature>
<dbReference type="InterPro" id="IPR039309">
    <property type="entry name" value="BT1"/>
</dbReference>
<feature type="region of interest" description="Disordered" evidence="7">
    <location>
        <begin position="510"/>
        <end position="679"/>
    </location>
</feature>
<accession>A0ABR2P2U5</accession>
<keyword evidence="5 8" id="KW-1133">Transmembrane helix</keyword>
<evidence type="ECO:0000256" key="4">
    <source>
        <dbReference type="ARBA" id="ARBA00022692"/>
    </source>
</evidence>
<feature type="transmembrane region" description="Helical" evidence="8">
    <location>
        <begin position="287"/>
        <end position="308"/>
    </location>
</feature>
<comment type="subcellular location">
    <subcellularLocation>
        <location evidence="1">Membrane</location>
        <topology evidence="1">Multi-pass membrane protein</topology>
    </subcellularLocation>
</comment>
<keyword evidence="4 8" id="KW-0812">Transmembrane</keyword>
<keyword evidence="12" id="KW-1185">Reference proteome</keyword>
<feature type="domain" description="Ribosomal RNA-processing protein 14/surfeit locus protein 6 C-terminal" evidence="9">
    <location>
        <begin position="610"/>
        <end position="781"/>
    </location>
</feature>
<dbReference type="Gene3D" id="1.20.1250.20">
    <property type="entry name" value="MFS general substrate transporter like domains"/>
    <property type="match status" value="1"/>
</dbReference>
<feature type="compositionally biased region" description="Basic and acidic residues" evidence="7">
    <location>
        <begin position="630"/>
        <end position="641"/>
    </location>
</feature>
<evidence type="ECO:0000313" key="12">
    <source>
        <dbReference type="Proteomes" id="UP001396334"/>
    </source>
</evidence>
<gene>
    <name evidence="11" type="ORF">V6N11_046540</name>
</gene>
<comment type="caution">
    <text evidence="11">The sequence shown here is derived from an EMBL/GenBank/DDBJ whole genome shotgun (WGS) entry which is preliminary data.</text>
</comment>
<dbReference type="Pfam" id="PF15459">
    <property type="entry name" value="RRP14"/>
    <property type="match status" value="1"/>
</dbReference>
<dbReference type="InterPro" id="IPR036259">
    <property type="entry name" value="MFS_trans_sf"/>
</dbReference>
<dbReference type="Pfam" id="PF04935">
    <property type="entry name" value="SURF6"/>
    <property type="match status" value="1"/>
</dbReference>
<feature type="transmembrane region" description="Helical" evidence="8">
    <location>
        <begin position="254"/>
        <end position="275"/>
    </location>
</feature>
<evidence type="ECO:0000256" key="5">
    <source>
        <dbReference type="ARBA" id="ARBA00022989"/>
    </source>
</evidence>
<evidence type="ECO:0000259" key="10">
    <source>
        <dbReference type="Pfam" id="PF15459"/>
    </source>
</evidence>
<evidence type="ECO:0000256" key="8">
    <source>
        <dbReference type="SAM" id="Phobius"/>
    </source>
</evidence>
<evidence type="ECO:0000256" key="6">
    <source>
        <dbReference type="ARBA" id="ARBA00023136"/>
    </source>
</evidence>
<feature type="region of interest" description="Disordered" evidence="7">
    <location>
        <begin position="428"/>
        <end position="465"/>
    </location>
</feature>
<feature type="domain" description="Ribosomal RNA-processing protein 14 N-terminal" evidence="10">
    <location>
        <begin position="476"/>
        <end position="535"/>
    </location>
</feature>
<organism evidence="11 12">
    <name type="scientific">Hibiscus sabdariffa</name>
    <name type="common">roselle</name>
    <dbReference type="NCBI Taxonomy" id="183260"/>
    <lineage>
        <taxon>Eukaryota</taxon>
        <taxon>Viridiplantae</taxon>
        <taxon>Streptophyta</taxon>
        <taxon>Embryophyta</taxon>
        <taxon>Tracheophyta</taxon>
        <taxon>Spermatophyta</taxon>
        <taxon>Magnoliopsida</taxon>
        <taxon>eudicotyledons</taxon>
        <taxon>Gunneridae</taxon>
        <taxon>Pentapetalae</taxon>
        <taxon>rosids</taxon>
        <taxon>malvids</taxon>
        <taxon>Malvales</taxon>
        <taxon>Malvaceae</taxon>
        <taxon>Malvoideae</taxon>
        <taxon>Hibiscus</taxon>
    </lineage>
</organism>
<evidence type="ECO:0000256" key="2">
    <source>
        <dbReference type="ARBA" id="ARBA00007015"/>
    </source>
</evidence>
<evidence type="ECO:0000259" key="9">
    <source>
        <dbReference type="Pfam" id="PF04935"/>
    </source>
</evidence>
<dbReference type="InterPro" id="IPR029188">
    <property type="entry name" value="Rrp14_N"/>
</dbReference>
<dbReference type="PANTHER" id="PTHR31585">
    <property type="entry name" value="FOLATE-BIOPTERIN TRANSPORTER 1, CHLOROPLASTIC"/>
    <property type="match status" value="1"/>
</dbReference>
<dbReference type="Pfam" id="PF03092">
    <property type="entry name" value="BT1"/>
    <property type="match status" value="1"/>
</dbReference>
<dbReference type="EMBL" id="JBBPBN010000085">
    <property type="protein sequence ID" value="KAK8982623.1"/>
    <property type="molecule type" value="Genomic_DNA"/>
</dbReference>
<feature type="transmembrane region" description="Helical" evidence="8">
    <location>
        <begin position="359"/>
        <end position="384"/>
    </location>
</feature>
<dbReference type="InterPro" id="IPR029190">
    <property type="entry name" value="Rrp14/SURF6_C"/>
</dbReference>
<feature type="transmembrane region" description="Helical" evidence="8">
    <location>
        <begin position="390"/>
        <end position="410"/>
    </location>
</feature>
<feature type="transmembrane region" description="Helical" evidence="8">
    <location>
        <begin position="225"/>
        <end position="248"/>
    </location>
</feature>
<dbReference type="PANTHER" id="PTHR31585:SF12">
    <property type="entry name" value="FOLATE-BIOPTERIN TRANSPORTER 9, CHLOROPLASTIC-RELATED"/>
    <property type="match status" value="1"/>
</dbReference>
<evidence type="ECO:0000256" key="7">
    <source>
        <dbReference type="SAM" id="MobiDB-lite"/>
    </source>
</evidence>
<name>A0ABR2P2U5_9ROSI</name>
<dbReference type="Proteomes" id="UP001396334">
    <property type="component" value="Unassembled WGS sequence"/>
</dbReference>
<dbReference type="NCBIfam" id="TIGR00788">
    <property type="entry name" value="fbt"/>
    <property type="match status" value="1"/>
</dbReference>
<feature type="transmembrane region" description="Helical" evidence="8">
    <location>
        <begin position="136"/>
        <end position="157"/>
    </location>
</feature>
<keyword evidence="3" id="KW-0813">Transport</keyword>
<feature type="compositionally biased region" description="Basic and acidic residues" evidence="7">
    <location>
        <begin position="510"/>
        <end position="556"/>
    </location>
</feature>
<feature type="region of interest" description="Disordered" evidence="7">
    <location>
        <begin position="735"/>
        <end position="778"/>
    </location>
</feature>
<evidence type="ECO:0000313" key="11">
    <source>
        <dbReference type="EMBL" id="KAK8982623.1"/>
    </source>
</evidence>
<sequence>MSTLCGLGYWVQGFRCFPWLALNFHMAHNLNFDPSTLQLVQSSANLPMAAKPLYGILSDALCIAGLHRIPYICIGVLVQILSWGQLALIPVAGQAVPALMACVVLGNLGASIEEVSKDALVTEYGQKHRIKGLQSYSFMALAVGGILGNFLGGYLLLKLQPRTMFLFFSALLSLQLAISSSECIGLLQPEGRNRIRSRQSISDNIRKQLSGLMIAIGEDTIFRPLTWIVTSIAVVPVLSGPIFCYQTQCLNLDLSVIGMSKVVGQLMLLSLTLIYDHCWKQIPMRKLVGGIQFVYATSLLLDLILVTQINVDVFQVPNEVFALCFCGLAETIAQFKILPFTVLLATLCPRGCEGSFSSCLASTLCLSSIVSGFWGVGLGALLGIKSGDYSSLPVGLLIQFVAALLPLGWIHQLPMAHPVEKEIKNYQHPEPRDFTSGRRRAVNPLSSTSAESLPMGKKKDKTLNESESTIDMKSMIHENALFFDKLVELIPARFYLPDEKDKPWFQGLSKAEKASAKKQSRENIKKARRDRLDPEKSTKTTLDLLKENLEKEKSNMDSDGEEEEIEVRPIMSDLDGGEERSVTYEELRERLRRKIEELRGGRNTAGSDKGKKRKNERNDKKGSVQKKQKRDGVVEEKKVDASNDEDNVEKDIEEAAKELTFSRVKLGDDDDKRGKKKRKLSKFKELENARKLEEAKKDPAKGEVIAKKHSWKAAMDRAAGIKVHDDPKLLKRSIQKEKKRHQKNAEKWNERVETTEKLKAEKQQKRSENIADKIHQKKMRRIAKREKKLLRPGFEGRKEGFINEGST</sequence>
<protein>
    <submittedName>
        <fullName evidence="11">Uncharacterized protein</fullName>
    </submittedName>
</protein>
<comment type="similarity">
    <text evidence="2">Belongs to the major facilitator superfamily. Folate-biopterin transporter (TC 2.A.71) family.</text>
</comment>
<reference evidence="11 12" key="1">
    <citation type="journal article" date="2024" name="G3 (Bethesda)">
        <title>Genome assembly of Hibiscus sabdariffa L. provides insights into metabolisms of medicinal natural products.</title>
        <authorList>
            <person name="Kim T."/>
        </authorList>
    </citation>
    <scope>NUCLEOTIDE SEQUENCE [LARGE SCALE GENOMIC DNA]</scope>
    <source>
        <strain evidence="11">TK-2024</strain>
        <tissue evidence="11">Old leaves</tissue>
    </source>
</reference>
<dbReference type="InterPro" id="IPR004324">
    <property type="entry name" value="FBT"/>
</dbReference>
<dbReference type="SUPFAM" id="SSF103473">
    <property type="entry name" value="MFS general substrate transporter"/>
    <property type="match status" value="1"/>
</dbReference>